<dbReference type="InterPro" id="IPR007111">
    <property type="entry name" value="NACHT_NTPase"/>
</dbReference>
<organism evidence="3 4">
    <name type="scientific">Lasiodiplodia theobromae</name>
    <dbReference type="NCBI Taxonomy" id="45133"/>
    <lineage>
        <taxon>Eukaryota</taxon>
        <taxon>Fungi</taxon>
        <taxon>Dikarya</taxon>
        <taxon>Ascomycota</taxon>
        <taxon>Pezizomycotina</taxon>
        <taxon>Dothideomycetes</taxon>
        <taxon>Dothideomycetes incertae sedis</taxon>
        <taxon>Botryosphaeriales</taxon>
        <taxon>Botryosphaeriaceae</taxon>
        <taxon>Lasiodiplodia</taxon>
    </lineage>
</organism>
<dbReference type="AlphaFoldDB" id="A0A5N5D6T1"/>
<dbReference type="Pfam" id="PF24883">
    <property type="entry name" value="NPHP3_N"/>
    <property type="match status" value="1"/>
</dbReference>
<dbReference type="EMBL" id="VCHE01000066">
    <property type="protein sequence ID" value="KAB2573050.1"/>
    <property type="molecule type" value="Genomic_DNA"/>
</dbReference>
<proteinExistence type="predicted"/>
<evidence type="ECO:0000313" key="4">
    <source>
        <dbReference type="Proteomes" id="UP000325902"/>
    </source>
</evidence>
<dbReference type="PANTHER" id="PTHR10039:SF14">
    <property type="entry name" value="NACHT DOMAIN-CONTAINING PROTEIN"/>
    <property type="match status" value="1"/>
</dbReference>
<accession>A0A5N5D6T1</accession>
<evidence type="ECO:0000256" key="1">
    <source>
        <dbReference type="ARBA" id="ARBA00022737"/>
    </source>
</evidence>
<evidence type="ECO:0000313" key="3">
    <source>
        <dbReference type="EMBL" id="KAB2573050.1"/>
    </source>
</evidence>
<dbReference type="Gene3D" id="3.40.50.300">
    <property type="entry name" value="P-loop containing nucleotide triphosphate hydrolases"/>
    <property type="match status" value="1"/>
</dbReference>
<dbReference type="PANTHER" id="PTHR10039">
    <property type="entry name" value="AMELOGENIN"/>
    <property type="match status" value="1"/>
</dbReference>
<protein>
    <submittedName>
        <fullName evidence="3">Vegetative incompatibility protein HET-E-1</fullName>
    </submittedName>
</protein>
<evidence type="ECO:0000259" key="2">
    <source>
        <dbReference type="PROSITE" id="PS50837"/>
    </source>
</evidence>
<dbReference type="Proteomes" id="UP000325902">
    <property type="component" value="Unassembled WGS sequence"/>
</dbReference>
<dbReference type="InterPro" id="IPR027417">
    <property type="entry name" value="P-loop_NTPase"/>
</dbReference>
<reference evidence="3 4" key="1">
    <citation type="journal article" date="2019" name="Sci. Rep.">
        <title>A multi-omics analysis of the grapevine pathogen Lasiodiplodia theobromae reveals that temperature affects the expression of virulence- and pathogenicity-related genes.</title>
        <authorList>
            <person name="Felix C."/>
            <person name="Meneses R."/>
            <person name="Goncalves M.F.M."/>
            <person name="Tilleman L."/>
            <person name="Duarte A.S."/>
            <person name="Jorrin-Novo J.V."/>
            <person name="Van de Peer Y."/>
            <person name="Deforce D."/>
            <person name="Van Nieuwerburgh F."/>
            <person name="Esteves A.C."/>
            <person name="Alves A."/>
        </authorList>
    </citation>
    <scope>NUCLEOTIDE SEQUENCE [LARGE SCALE GENOMIC DNA]</scope>
    <source>
        <strain evidence="3 4">LA-SOL3</strain>
    </source>
</reference>
<dbReference type="PROSITE" id="PS50837">
    <property type="entry name" value="NACHT"/>
    <property type="match status" value="1"/>
</dbReference>
<name>A0A5N5D6T1_9PEZI</name>
<dbReference type="InterPro" id="IPR056884">
    <property type="entry name" value="NPHP3-like_N"/>
</dbReference>
<dbReference type="SUPFAM" id="SSF52540">
    <property type="entry name" value="P-loop containing nucleoside triphosphate hydrolases"/>
    <property type="match status" value="1"/>
</dbReference>
<sequence length="361" mass="41160">MAGQSNNFDGTSVSGGFNLQGNQFNGNVNIGGSFRDDTYGRQYLRLLKIVNPKDEMKRILAVKDELLKASYSWILEDETFRSWRNGDTNHLLWIKGGPGKGKTMIMAGLVDILSEEARNSEGAVALSYFFCQNSESELRNVTSIVKGLIYMLAFQETSLVDHLKKKYEAGGEEVFTGPKALFTLWNVLEDMLRDLHGATVYLLVDGLDECDDPEFDNFLRLLSQCNVTTPGKVKWLVTSRPLQRIEDVIRPDQNRSRITLEIEAQHVSQGVEAFIGEKVNLLKLKKKWTEETTQIVHSYLQKNAEGTFLWVVLVCQRLQRFPSWKVQDELTKLTSLQRGLDSFYERMMQVVRDEIPESDIS</sequence>
<keyword evidence="1" id="KW-0677">Repeat</keyword>
<dbReference type="OrthoDB" id="5418336at2759"/>
<feature type="domain" description="NACHT" evidence="2">
    <location>
        <begin position="90"/>
        <end position="241"/>
    </location>
</feature>
<comment type="caution">
    <text evidence="3">The sequence shown here is derived from an EMBL/GenBank/DDBJ whole genome shotgun (WGS) entry which is preliminary data.</text>
</comment>
<keyword evidence="4" id="KW-1185">Reference proteome</keyword>
<gene>
    <name evidence="3" type="primary">HET-E1_0</name>
    <name evidence="3" type="ORF">DBV05_g8290</name>
</gene>